<gene>
    <name evidence="2" type="ORF">AVEN_207285_1</name>
    <name evidence="1" type="ORF">AVEN_244308_1</name>
</gene>
<accession>A0A4Y2MPC3</accession>
<dbReference type="AlphaFoldDB" id="A0A4Y2MPC3"/>
<dbReference type="OrthoDB" id="6431520at2759"/>
<evidence type="ECO:0000313" key="3">
    <source>
        <dbReference type="Proteomes" id="UP000499080"/>
    </source>
</evidence>
<keyword evidence="3" id="KW-1185">Reference proteome</keyword>
<reference evidence="1 3" key="1">
    <citation type="journal article" date="2019" name="Sci. Rep.">
        <title>Orb-weaving spider Araneus ventricosus genome elucidates the spidroin gene catalogue.</title>
        <authorList>
            <person name="Kono N."/>
            <person name="Nakamura H."/>
            <person name="Ohtoshi R."/>
            <person name="Moran D.A.P."/>
            <person name="Shinohara A."/>
            <person name="Yoshida Y."/>
            <person name="Fujiwara M."/>
            <person name="Mori M."/>
            <person name="Tomita M."/>
            <person name="Arakawa K."/>
        </authorList>
    </citation>
    <scope>NUCLEOTIDE SEQUENCE [LARGE SCALE GENOMIC DNA]</scope>
</reference>
<dbReference type="GO" id="GO:0003676">
    <property type="term" value="F:nucleic acid binding"/>
    <property type="evidence" value="ECO:0007669"/>
    <property type="project" value="InterPro"/>
</dbReference>
<comment type="caution">
    <text evidence="1">The sequence shown here is derived from an EMBL/GenBank/DDBJ whole genome shotgun (WGS) entry which is preliminary data.</text>
</comment>
<name>A0A4Y2MPC3_ARAVE</name>
<organism evidence="1 3">
    <name type="scientific">Araneus ventricosus</name>
    <name type="common">Orbweaver spider</name>
    <name type="synonym">Epeira ventricosa</name>
    <dbReference type="NCBI Taxonomy" id="182803"/>
    <lineage>
        <taxon>Eukaryota</taxon>
        <taxon>Metazoa</taxon>
        <taxon>Ecdysozoa</taxon>
        <taxon>Arthropoda</taxon>
        <taxon>Chelicerata</taxon>
        <taxon>Arachnida</taxon>
        <taxon>Araneae</taxon>
        <taxon>Araneomorphae</taxon>
        <taxon>Entelegynae</taxon>
        <taxon>Araneoidea</taxon>
        <taxon>Araneidae</taxon>
        <taxon>Araneus</taxon>
    </lineage>
</organism>
<sequence>MSLPIEPVHGSCFYITIENIVPDKCSFNFRKRKSSLGQREAIRHKHFGMLSDGAILLHGNTHTARKIAAKVQVGSLEPPPYSSNLAQNLFSKHISGTRFSSNSDAKTSAENWLSRQGRDFGQACLNKLVLSSDKCLNRFGDYVEK</sequence>
<dbReference type="InterPro" id="IPR036397">
    <property type="entry name" value="RNaseH_sf"/>
</dbReference>
<protein>
    <submittedName>
        <fullName evidence="1">Uncharacterized protein</fullName>
    </submittedName>
</protein>
<proteinExistence type="predicted"/>
<dbReference type="EMBL" id="BGPR01205168">
    <property type="protein sequence ID" value="GBN28287.1"/>
    <property type="molecule type" value="Genomic_DNA"/>
</dbReference>
<dbReference type="Gene3D" id="3.30.420.10">
    <property type="entry name" value="Ribonuclease H-like superfamily/Ribonuclease H"/>
    <property type="match status" value="1"/>
</dbReference>
<dbReference type="Proteomes" id="UP000499080">
    <property type="component" value="Unassembled WGS sequence"/>
</dbReference>
<evidence type="ECO:0000313" key="2">
    <source>
        <dbReference type="EMBL" id="GBN28287.1"/>
    </source>
</evidence>
<evidence type="ECO:0000313" key="1">
    <source>
        <dbReference type="EMBL" id="GBN28184.1"/>
    </source>
</evidence>
<dbReference type="EMBL" id="BGPR01205128">
    <property type="protein sequence ID" value="GBN28184.1"/>
    <property type="molecule type" value="Genomic_DNA"/>
</dbReference>